<evidence type="ECO:0000256" key="1">
    <source>
        <dbReference type="ARBA" id="ARBA00022737"/>
    </source>
</evidence>
<dbReference type="PANTHER" id="PTHR24123:SF33">
    <property type="entry name" value="PROTEIN HOS4"/>
    <property type="match status" value="1"/>
</dbReference>
<proteinExistence type="predicted"/>
<sequence>MSRKRKAQNPPQIESDEEHGSPVPDNLENTALHLAAKNGDIKTAAMLIDQGANLHQKNKQGMTALHVAAENGHCEVLNLLLSRGSMVDELAAGNRTSLHIAADQLSRQVVKALLNKGANVRIQDSAGNTPLHQAVMRLGQDNIKLLVKNGAPMDFQNNQGETVLHIASQHRNNAIVNFLLEKGADCNALTADGSTPLHYAAKNFGAPSENVASLIEAGAAVFVTNQAGEIPLKTALKYERNWRNSSLLGYLLGKGLNFNKTTNQFGLDLLKDMNDVSINHPALCTIIIIAIVYDDRPLFEVLIKKGVSIHKNAWGTTPLHNAVHCNNLYAAEVLLQLGADPNVKDSFNKGTLAFSKSEQMVELLHMYNADLYEPDLLHGIVSVNANGDIFDRLIEKVLDHKERYKLINQKCSRGYSLLHYALECHYVNKESMLLHILHAGVEPEEFYRVFLRTCLSLDPNCLLIMTRQMVIFNSQGLVNLLFMFFYMLNEKHRKIYYEIAENLHKTKVTRICKDYPFTYYDLLTKHGDDLVRMLRNHQIRRVTDRIADMANQFGGPLHISLVLNLREGIKRLELESQFNKKLKAFIPYDVICHVSKYLNNSDLFKTVYALEGPHVHIP</sequence>
<evidence type="ECO:0000256" key="2">
    <source>
        <dbReference type="ARBA" id="ARBA00023043"/>
    </source>
</evidence>
<dbReference type="InterPro" id="IPR051165">
    <property type="entry name" value="Multifunctional_ANK_Repeat"/>
</dbReference>
<reference evidence="5 6" key="1">
    <citation type="journal article" date="2017" name="Curr. Biol.">
        <title>The Evolution of Venom by Co-option of Single-Copy Genes.</title>
        <authorList>
            <person name="Martinson E.O."/>
            <person name="Mrinalini"/>
            <person name="Kelkar Y.D."/>
            <person name="Chang C.H."/>
            <person name="Werren J.H."/>
        </authorList>
    </citation>
    <scope>NUCLEOTIDE SEQUENCE [LARGE SCALE GENOMIC DNA]</scope>
    <source>
        <strain evidence="5 6">Alberta</strain>
        <tissue evidence="5">Whole body</tissue>
    </source>
</reference>
<feature type="repeat" description="ANK" evidence="3">
    <location>
        <begin position="27"/>
        <end position="59"/>
    </location>
</feature>
<dbReference type="InterPro" id="IPR002110">
    <property type="entry name" value="Ankyrin_rpt"/>
</dbReference>
<dbReference type="Gene3D" id="1.25.40.20">
    <property type="entry name" value="Ankyrin repeat-containing domain"/>
    <property type="match status" value="4"/>
</dbReference>
<organism evidence="5 6">
    <name type="scientific">Trichomalopsis sarcophagae</name>
    <dbReference type="NCBI Taxonomy" id="543379"/>
    <lineage>
        <taxon>Eukaryota</taxon>
        <taxon>Metazoa</taxon>
        <taxon>Ecdysozoa</taxon>
        <taxon>Arthropoda</taxon>
        <taxon>Hexapoda</taxon>
        <taxon>Insecta</taxon>
        <taxon>Pterygota</taxon>
        <taxon>Neoptera</taxon>
        <taxon>Endopterygota</taxon>
        <taxon>Hymenoptera</taxon>
        <taxon>Apocrita</taxon>
        <taxon>Proctotrupomorpha</taxon>
        <taxon>Chalcidoidea</taxon>
        <taxon>Pteromalidae</taxon>
        <taxon>Pteromalinae</taxon>
        <taxon>Trichomalopsis</taxon>
    </lineage>
</organism>
<feature type="repeat" description="ANK" evidence="3">
    <location>
        <begin position="126"/>
        <end position="158"/>
    </location>
</feature>
<keyword evidence="6" id="KW-1185">Reference proteome</keyword>
<dbReference type="InterPro" id="IPR036770">
    <property type="entry name" value="Ankyrin_rpt-contain_sf"/>
</dbReference>
<comment type="caution">
    <text evidence="5">The sequence shown here is derived from an EMBL/GenBank/DDBJ whole genome shotgun (WGS) entry which is preliminary data.</text>
</comment>
<feature type="repeat" description="ANK" evidence="3">
    <location>
        <begin position="192"/>
        <end position="226"/>
    </location>
</feature>
<dbReference type="PANTHER" id="PTHR24123">
    <property type="entry name" value="ANKYRIN REPEAT-CONTAINING"/>
    <property type="match status" value="1"/>
</dbReference>
<dbReference type="EMBL" id="NNAY01000043">
    <property type="protein sequence ID" value="OXU31608.1"/>
    <property type="molecule type" value="Genomic_DNA"/>
</dbReference>
<feature type="repeat" description="ANK" evidence="3">
    <location>
        <begin position="159"/>
        <end position="191"/>
    </location>
</feature>
<dbReference type="PROSITE" id="PS50088">
    <property type="entry name" value="ANK_REPEAT"/>
    <property type="match status" value="7"/>
</dbReference>
<dbReference type="SUPFAM" id="SSF48403">
    <property type="entry name" value="Ankyrin repeat"/>
    <property type="match status" value="1"/>
</dbReference>
<dbReference type="STRING" id="543379.A0A232FMD1"/>
<dbReference type="PRINTS" id="PR01415">
    <property type="entry name" value="ANKYRIN"/>
</dbReference>
<protein>
    <submittedName>
        <fullName evidence="5">Uncharacterized protein</fullName>
    </submittedName>
</protein>
<keyword evidence="1" id="KW-0677">Repeat</keyword>
<keyword evidence="2 3" id="KW-0040">ANK repeat</keyword>
<dbReference type="SMART" id="SM00248">
    <property type="entry name" value="ANK"/>
    <property type="match status" value="10"/>
</dbReference>
<dbReference type="Proteomes" id="UP000215335">
    <property type="component" value="Unassembled WGS sequence"/>
</dbReference>
<evidence type="ECO:0000256" key="4">
    <source>
        <dbReference type="SAM" id="MobiDB-lite"/>
    </source>
</evidence>
<evidence type="ECO:0000313" key="5">
    <source>
        <dbReference type="EMBL" id="OXU31608.1"/>
    </source>
</evidence>
<gene>
    <name evidence="5" type="ORF">TSAR_007010</name>
</gene>
<feature type="region of interest" description="Disordered" evidence="4">
    <location>
        <begin position="1"/>
        <end position="27"/>
    </location>
</feature>
<evidence type="ECO:0000313" key="6">
    <source>
        <dbReference type="Proteomes" id="UP000215335"/>
    </source>
</evidence>
<dbReference type="Pfam" id="PF00023">
    <property type="entry name" value="Ank"/>
    <property type="match status" value="1"/>
</dbReference>
<feature type="repeat" description="ANK" evidence="3">
    <location>
        <begin position="93"/>
        <end position="125"/>
    </location>
</feature>
<dbReference type="PROSITE" id="PS50297">
    <property type="entry name" value="ANK_REP_REGION"/>
    <property type="match status" value="7"/>
</dbReference>
<accession>A0A232FMD1</accession>
<dbReference type="AlphaFoldDB" id="A0A232FMD1"/>
<name>A0A232FMD1_9HYME</name>
<feature type="repeat" description="ANK" evidence="3">
    <location>
        <begin position="60"/>
        <end position="92"/>
    </location>
</feature>
<evidence type="ECO:0000256" key="3">
    <source>
        <dbReference type="PROSITE-ProRule" id="PRU00023"/>
    </source>
</evidence>
<dbReference type="Pfam" id="PF12796">
    <property type="entry name" value="Ank_2"/>
    <property type="match status" value="3"/>
</dbReference>
<feature type="repeat" description="ANK" evidence="3">
    <location>
        <begin position="314"/>
        <end position="346"/>
    </location>
</feature>